<comment type="caution">
    <text evidence="1">The sequence shown here is derived from an EMBL/GenBank/DDBJ whole genome shotgun (WGS) entry which is preliminary data.</text>
</comment>
<keyword evidence="2" id="KW-1185">Reference proteome</keyword>
<evidence type="ECO:0000313" key="1">
    <source>
        <dbReference type="EMBL" id="MVT39659.1"/>
    </source>
</evidence>
<accession>A0A6N8J614</accession>
<gene>
    <name evidence="1" type="ORF">GO495_03610</name>
</gene>
<name>A0A6N8J614_9BACT</name>
<sequence>MNILGFDYSSGKLGSDGHEWFKDAAADQQAIKTGFFYKVGTTEIRGAGNYHYLPLKPFD</sequence>
<dbReference type="EMBL" id="WRXO01000001">
    <property type="protein sequence ID" value="MVT39659.1"/>
    <property type="molecule type" value="Genomic_DNA"/>
</dbReference>
<organism evidence="1 2">
    <name type="scientific">Chitinophaga oryziterrae</name>
    <dbReference type="NCBI Taxonomy" id="1031224"/>
    <lineage>
        <taxon>Bacteria</taxon>
        <taxon>Pseudomonadati</taxon>
        <taxon>Bacteroidota</taxon>
        <taxon>Chitinophagia</taxon>
        <taxon>Chitinophagales</taxon>
        <taxon>Chitinophagaceae</taxon>
        <taxon>Chitinophaga</taxon>
    </lineage>
</organism>
<protein>
    <submittedName>
        <fullName evidence="1">Uncharacterized protein</fullName>
    </submittedName>
</protein>
<proteinExistence type="predicted"/>
<dbReference type="OrthoDB" id="9043248at2"/>
<dbReference type="Proteomes" id="UP000468388">
    <property type="component" value="Unassembled WGS sequence"/>
</dbReference>
<dbReference type="RefSeq" id="WP_157298320.1">
    <property type="nucleotide sequence ID" value="NZ_BAAAZB010000005.1"/>
</dbReference>
<reference evidence="1 2" key="1">
    <citation type="submission" date="2019-12" db="EMBL/GenBank/DDBJ databases">
        <title>The draft genomic sequence of strain Chitinophaga oryziterrae JCM 16595.</title>
        <authorList>
            <person name="Zhang X."/>
        </authorList>
    </citation>
    <scope>NUCLEOTIDE SEQUENCE [LARGE SCALE GENOMIC DNA]</scope>
    <source>
        <strain evidence="1 2">JCM 16595</strain>
    </source>
</reference>
<evidence type="ECO:0000313" key="2">
    <source>
        <dbReference type="Proteomes" id="UP000468388"/>
    </source>
</evidence>
<dbReference type="AlphaFoldDB" id="A0A6N8J614"/>